<evidence type="ECO:0000313" key="1">
    <source>
        <dbReference type="EMBL" id="CAI3971087.1"/>
    </source>
</evidence>
<proteinExistence type="predicted"/>
<sequence>MILDRVEEFIRNAENGDVIYFPMEASVGEGIFVIDVLPGESKRKARRRNGMVKGKSK</sequence>
<gene>
    <name evidence="1" type="ORF">ORM20_00033</name>
</gene>
<protein>
    <submittedName>
        <fullName evidence="1">Uncharacterized protein</fullName>
    </submittedName>
</protein>
<accession>A0A9N6WRZ7</accession>
<name>A0A9N6WRZ7_9VIRU</name>
<organism evidence="1">
    <name type="scientific">Ochrobactrum phage ORM_20</name>
    <dbReference type="NCBI Taxonomy" id="2985243"/>
    <lineage>
        <taxon>Viruses</taxon>
    </lineage>
</organism>
<dbReference type="EMBL" id="OX359470">
    <property type="protein sequence ID" value="CAI3971087.1"/>
    <property type="molecule type" value="Genomic_DNA"/>
</dbReference>
<reference evidence="1" key="1">
    <citation type="submission" date="2022-10" db="EMBL/GenBank/DDBJ databases">
        <authorList>
            <person name="Meaden S."/>
        </authorList>
    </citation>
    <scope>NUCLEOTIDE SEQUENCE</scope>
</reference>